<name>A0A1M5C2N5_9RHOB</name>
<feature type="domain" description="IstB-like ATP-binding" evidence="2">
    <location>
        <begin position="10"/>
        <end position="107"/>
    </location>
</feature>
<evidence type="ECO:0000313" key="3">
    <source>
        <dbReference type="EMBL" id="SHF48925.1"/>
    </source>
</evidence>
<dbReference type="InterPro" id="IPR002611">
    <property type="entry name" value="IstB_ATP-bd"/>
</dbReference>
<dbReference type="GO" id="GO:0005524">
    <property type="term" value="F:ATP binding"/>
    <property type="evidence" value="ECO:0007669"/>
    <property type="project" value="InterPro"/>
</dbReference>
<reference evidence="3 4" key="1">
    <citation type="submission" date="2016-11" db="EMBL/GenBank/DDBJ databases">
        <authorList>
            <person name="Varghese N."/>
            <person name="Submissions S."/>
        </authorList>
    </citation>
    <scope>NUCLEOTIDE SEQUENCE [LARGE SCALE GENOMIC DNA]</scope>
    <source>
        <strain evidence="3 4">DSM 29341</strain>
    </source>
</reference>
<keyword evidence="4" id="KW-1185">Reference proteome</keyword>
<sequence length="167" mass="19177">MERSDVIDAMGKLKLYGMRAAYDEVLTTAVKRQHEPQKIIGDLLTAEIREKQARSVKYQMTIAKLPLAKELEEFDFEAAEVNETLIRDLAGGDFLDHQRNLVLIHCPAGHCAAMSREGRNWHRQDPSFRQYCARLYPKRPSRKILQCGRSGEQVGRRSPRRTTGPNR</sequence>
<proteinExistence type="predicted"/>
<evidence type="ECO:0000256" key="1">
    <source>
        <dbReference type="SAM" id="MobiDB-lite"/>
    </source>
</evidence>
<dbReference type="Proteomes" id="UP000325134">
    <property type="component" value="Unassembled WGS sequence"/>
</dbReference>
<dbReference type="AlphaFoldDB" id="A0A1M5C2N5"/>
<feature type="region of interest" description="Disordered" evidence="1">
    <location>
        <begin position="147"/>
        <end position="167"/>
    </location>
</feature>
<gene>
    <name evidence="3" type="ORF">SAMN05444279_1722</name>
</gene>
<evidence type="ECO:0000259" key="2">
    <source>
        <dbReference type="Pfam" id="PF01695"/>
    </source>
</evidence>
<dbReference type="Pfam" id="PF01695">
    <property type="entry name" value="IstB_IS21"/>
    <property type="match status" value="1"/>
</dbReference>
<accession>A0A1M5C2N5</accession>
<evidence type="ECO:0000313" key="4">
    <source>
        <dbReference type="Proteomes" id="UP000325134"/>
    </source>
</evidence>
<protein>
    <submittedName>
        <fullName evidence="3">IstB-like ATP binding protein</fullName>
    </submittedName>
</protein>
<organism evidence="3 4">
    <name type="scientific">Ruegeria intermedia</name>
    <dbReference type="NCBI Taxonomy" id="996115"/>
    <lineage>
        <taxon>Bacteria</taxon>
        <taxon>Pseudomonadati</taxon>
        <taxon>Pseudomonadota</taxon>
        <taxon>Alphaproteobacteria</taxon>
        <taxon>Rhodobacterales</taxon>
        <taxon>Roseobacteraceae</taxon>
        <taxon>Ruegeria</taxon>
    </lineage>
</organism>
<dbReference type="EMBL" id="FQVK01000072">
    <property type="protein sequence ID" value="SHF48925.1"/>
    <property type="molecule type" value="Genomic_DNA"/>
</dbReference>